<keyword evidence="3" id="KW-1003">Cell membrane</keyword>
<feature type="transmembrane region" description="Helical" evidence="7">
    <location>
        <begin position="64"/>
        <end position="84"/>
    </location>
</feature>
<feature type="transmembrane region" description="Helical" evidence="7">
    <location>
        <begin position="12"/>
        <end position="31"/>
    </location>
</feature>
<evidence type="ECO:0000256" key="5">
    <source>
        <dbReference type="ARBA" id="ARBA00022989"/>
    </source>
</evidence>
<dbReference type="RefSeq" id="WP_036334483.1">
    <property type="nucleotide sequence ID" value="NZ_JPMX01000021.1"/>
</dbReference>
<dbReference type="Proteomes" id="UP000029713">
    <property type="component" value="Unassembled WGS sequence"/>
</dbReference>
<gene>
    <name evidence="10" type="ORF">IN07_06620</name>
</gene>
<keyword evidence="5 7" id="KW-1133">Transmembrane helix</keyword>
<feature type="transmembrane region" description="Helical" evidence="7">
    <location>
        <begin position="38"/>
        <end position="58"/>
    </location>
</feature>
<dbReference type="Pfam" id="PF20730">
    <property type="entry name" value="YetF_N"/>
    <property type="match status" value="1"/>
</dbReference>
<keyword evidence="4 7" id="KW-0812">Transmembrane</keyword>
<dbReference type="Pfam" id="PF04239">
    <property type="entry name" value="DUF421"/>
    <property type="match status" value="1"/>
</dbReference>
<name>A0A098Y9M6_9ACTN</name>
<dbReference type="AlphaFoldDB" id="A0A098Y9M6"/>
<dbReference type="GO" id="GO:0005886">
    <property type="term" value="C:plasma membrane"/>
    <property type="evidence" value="ECO:0007669"/>
    <property type="project" value="UniProtKB-SubCell"/>
</dbReference>
<evidence type="ECO:0000256" key="6">
    <source>
        <dbReference type="ARBA" id="ARBA00023136"/>
    </source>
</evidence>
<dbReference type="EMBL" id="JPMX01000021">
    <property type="protein sequence ID" value="KGH47558.1"/>
    <property type="molecule type" value="Genomic_DNA"/>
</dbReference>
<evidence type="ECO:0000256" key="1">
    <source>
        <dbReference type="ARBA" id="ARBA00004651"/>
    </source>
</evidence>
<comment type="similarity">
    <text evidence="2">Belongs to the UPF0702 family.</text>
</comment>
<dbReference type="Gene3D" id="3.30.240.20">
    <property type="entry name" value="bsu07140 like domains"/>
    <property type="match status" value="1"/>
</dbReference>
<organism evidence="10 11">
    <name type="scientific">Modestobacter caceresii</name>
    <dbReference type="NCBI Taxonomy" id="1522368"/>
    <lineage>
        <taxon>Bacteria</taxon>
        <taxon>Bacillati</taxon>
        <taxon>Actinomycetota</taxon>
        <taxon>Actinomycetes</taxon>
        <taxon>Geodermatophilales</taxon>
        <taxon>Geodermatophilaceae</taxon>
        <taxon>Modestobacter</taxon>
    </lineage>
</organism>
<dbReference type="PANTHER" id="PTHR34582:SF6">
    <property type="entry name" value="UPF0702 TRANSMEMBRANE PROTEIN YCAP"/>
    <property type="match status" value="1"/>
</dbReference>
<evidence type="ECO:0000256" key="4">
    <source>
        <dbReference type="ARBA" id="ARBA00022692"/>
    </source>
</evidence>
<dbReference type="InterPro" id="IPR048454">
    <property type="entry name" value="YetF_N"/>
</dbReference>
<evidence type="ECO:0000313" key="11">
    <source>
        <dbReference type="Proteomes" id="UP000029713"/>
    </source>
</evidence>
<dbReference type="PANTHER" id="PTHR34582">
    <property type="entry name" value="UPF0702 TRANSMEMBRANE PROTEIN YCAP"/>
    <property type="match status" value="1"/>
</dbReference>
<evidence type="ECO:0000256" key="2">
    <source>
        <dbReference type="ARBA" id="ARBA00006448"/>
    </source>
</evidence>
<protein>
    <submittedName>
        <fullName evidence="10">Membrane protein</fullName>
    </submittedName>
</protein>
<reference evidence="10 11" key="1">
    <citation type="submission" date="2014-07" db="EMBL/GenBank/DDBJ databases">
        <title>Biosystematic studies on Modestobacter strains isolated from extreme hyper-arid desert soil and from historic building.</title>
        <authorList>
            <person name="Bukarasam K."/>
            <person name="Bull A."/>
            <person name="Girard G."/>
            <person name="van Wezel G."/>
            <person name="Goodfellow M."/>
        </authorList>
    </citation>
    <scope>NUCLEOTIDE SEQUENCE [LARGE SCALE GENOMIC DNA]</scope>
    <source>
        <strain evidence="10 11">KNN45-2b</strain>
    </source>
</reference>
<dbReference type="InterPro" id="IPR007353">
    <property type="entry name" value="DUF421"/>
</dbReference>
<evidence type="ECO:0000256" key="7">
    <source>
        <dbReference type="SAM" id="Phobius"/>
    </source>
</evidence>
<feature type="domain" description="YetF C-terminal" evidence="8">
    <location>
        <begin position="88"/>
        <end position="156"/>
    </location>
</feature>
<keyword evidence="11" id="KW-1185">Reference proteome</keyword>
<accession>A0A098Y9M6</accession>
<evidence type="ECO:0000259" key="9">
    <source>
        <dbReference type="Pfam" id="PF20730"/>
    </source>
</evidence>
<proteinExistence type="inferred from homology"/>
<evidence type="ECO:0000256" key="3">
    <source>
        <dbReference type="ARBA" id="ARBA00022475"/>
    </source>
</evidence>
<comment type="subcellular location">
    <subcellularLocation>
        <location evidence="1">Cell membrane</location>
        <topology evidence="1">Multi-pass membrane protein</topology>
    </subcellularLocation>
</comment>
<dbReference type="InterPro" id="IPR023090">
    <property type="entry name" value="UPF0702_alpha/beta_dom_sf"/>
</dbReference>
<evidence type="ECO:0000259" key="8">
    <source>
        <dbReference type="Pfam" id="PF04239"/>
    </source>
</evidence>
<sequence>MWWDSWADLGRILAVGAAAYVTLVVVLRFSGKRTLAKLNAYDLVVTVALGSVLATILLSSDVSWAEGLTALALLAALQMLVAWASARWGGVRSVLTARPTLLFREGRPLPGHMEEQRVTLDEIRQAVRASGSGDLADVAAVVLETDGSFSVVPSSKIGNWSAFEGVAGAEVGATGDQAA</sequence>
<dbReference type="STRING" id="1522368.IN07_06620"/>
<keyword evidence="6 7" id="KW-0472">Membrane</keyword>
<evidence type="ECO:0000313" key="10">
    <source>
        <dbReference type="EMBL" id="KGH47558.1"/>
    </source>
</evidence>
<dbReference type="OrthoDB" id="9793799at2"/>
<comment type="caution">
    <text evidence="10">The sequence shown here is derived from an EMBL/GenBank/DDBJ whole genome shotgun (WGS) entry which is preliminary data.</text>
</comment>
<feature type="domain" description="YetF-like N-terminal transmembrane" evidence="9">
    <location>
        <begin position="20"/>
        <end position="83"/>
    </location>
</feature>